<comment type="pathway">
    <text evidence="1 7">Cell wall biogenesis; peptidoglycan biosynthesis.</text>
</comment>
<dbReference type="PANTHER" id="PTHR36699">
    <property type="entry name" value="LD-TRANSPEPTIDASE"/>
    <property type="match status" value="1"/>
</dbReference>
<reference evidence="11" key="4">
    <citation type="submission" date="2017-11" db="EMBL/GenBank/DDBJ databases">
        <title>Complete genome sequence of Serratia sp. ATCC 39006.</title>
        <authorList>
            <person name="Hampton H.G."/>
            <person name="Jackson S.A."/>
            <person name="Jauregui R."/>
            <person name="Poulter G.T.M."/>
            <person name="Salmond G.P.C."/>
            <person name="Fineran P.C."/>
        </authorList>
    </citation>
    <scope>NUCLEOTIDE SEQUENCE</scope>
    <source>
        <strain evidence="11">ATCC 39006</strain>
    </source>
</reference>
<reference evidence="11 12" key="1">
    <citation type="journal article" date="2013" name="Genome Announc.">
        <title>Draft genome sequence of Serratia sp. strain ATCC 39006, a model bacterium for analysis of the biosynthesis and regulation of prodigiosin, a carbapenem, and gas vesicles.</title>
        <authorList>
            <person name="Fineran P.C."/>
            <person name="Iglesias Cans M.C."/>
            <person name="Ramsay J.P."/>
            <person name="Wilf N.M."/>
            <person name="Cossyleon D."/>
            <person name="McNeil M.B."/>
            <person name="Williamson N.R."/>
            <person name="Monson R.E."/>
            <person name="Becher S.A."/>
            <person name="Stanton J.A."/>
            <person name="Brugger K."/>
            <person name="Brown S.D."/>
            <person name="Salmond G.P."/>
        </authorList>
    </citation>
    <scope>NUCLEOTIDE SEQUENCE [LARGE SCALE GENOMIC DNA]</scope>
    <source>
        <strain evidence="11">ATCC 39006</strain>
        <strain evidence="12">ATCC 39006 / SC 11482</strain>
    </source>
</reference>
<reference evidence="11" key="2">
    <citation type="submission" date="2013-09" db="EMBL/GenBank/DDBJ databases">
        <authorList>
            <person name="Wang G."/>
            <person name="Yang Y."/>
            <person name="Su Y."/>
        </authorList>
    </citation>
    <scope>NUCLEOTIDE SEQUENCE</scope>
    <source>
        <strain evidence="11">ATCC 39006</strain>
    </source>
</reference>
<dbReference type="OrthoDB" id="9809748at2"/>
<dbReference type="AlphaFoldDB" id="A0A2I5THH5"/>
<dbReference type="GO" id="GO:0071555">
    <property type="term" value="P:cell wall organization"/>
    <property type="evidence" value="ECO:0007669"/>
    <property type="project" value="UniProtKB-UniRule"/>
</dbReference>
<feature type="signal peptide" evidence="8">
    <location>
        <begin position="1"/>
        <end position="18"/>
    </location>
</feature>
<evidence type="ECO:0000256" key="6">
    <source>
        <dbReference type="ARBA" id="ARBA00023316"/>
    </source>
</evidence>
<keyword evidence="8" id="KW-0732">Signal</keyword>
<dbReference type="NCBIfam" id="NF040599">
    <property type="entry name" value="LdtF_DpaA_YafK"/>
    <property type="match status" value="1"/>
</dbReference>
<evidence type="ECO:0000313" key="11">
    <source>
        <dbReference type="EMBL" id="AUH04023.1"/>
    </source>
</evidence>
<dbReference type="PROSITE" id="PS52029">
    <property type="entry name" value="LD_TPASE"/>
    <property type="match status" value="1"/>
</dbReference>
<dbReference type="EMBL" id="CP025085">
    <property type="protein sequence ID" value="AUG99705.1"/>
    <property type="molecule type" value="Genomic_DNA"/>
</dbReference>
<evidence type="ECO:0000256" key="4">
    <source>
        <dbReference type="ARBA" id="ARBA00022960"/>
    </source>
</evidence>
<organism evidence="11 12">
    <name type="scientific">Serratia sp. (strain ATCC 39006)</name>
    <name type="common">Prodigiosinella confusarubida</name>
    <dbReference type="NCBI Taxonomy" id="104623"/>
    <lineage>
        <taxon>Bacteria</taxon>
        <taxon>Pseudomonadati</taxon>
        <taxon>Pseudomonadota</taxon>
        <taxon>Gammaproteobacteria</taxon>
        <taxon>Enterobacterales</taxon>
        <taxon>Pectobacteriaceae</taxon>
        <taxon>Prodigiosinella</taxon>
    </lineage>
</organism>
<dbReference type="GO" id="GO:0004180">
    <property type="term" value="F:carboxypeptidase activity"/>
    <property type="evidence" value="ECO:0007669"/>
    <property type="project" value="UniProtKB-ARBA"/>
</dbReference>
<dbReference type="PANTHER" id="PTHR36699:SF1">
    <property type="entry name" value="L,D-TRANSPEPTIDASE YAFK-RELATED"/>
    <property type="match status" value="1"/>
</dbReference>
<dbReference type="RefSeq" id="WP_021017461.1">
    <property type="nucleotide sequence ID" value="NZ_CP025084.1"/>
</dbReference>
<dbReference type="InterPro" id="IPR038063">
    <property type="entry name" value="Transpep_catalytic_dom"/>
</dbReference>
<name>A0A2I5THH5_SERS3</name>
<evidence type="ECO:0000313" key="13">
    <source>
        <dbReference type="Proteomes" id="UP000233778"/>
    </source>
</evidence>
<evidence type="ECO:0000256" key="5">
    <source>
        <dbReference type="ARBA" id="ARBA00022984"/>
    </source>
</evidence>
<dbReference type="CDD" id="cd16913">
    <property type="entry name" value="YkuD_like"/>
    <property type="match status" value="1"/>
</dbReference>
<dbReference type="KEGG" id="serq:CWC46_07635"/>
<dbReference type="UniPathway" id="UPA00219"/>
<dbReference type="GO" id="GO:0008360">
    <property type="term" value="P:regulation of cell shape"/>
    <property type="evidence" value="ECO:0007669"/>
    <property type="project" value="UniProtKB-UniRule"/>
</dbReference>
<evidence type="ECO:0000313" key="10">
    <source>
        <dbReference type="EMBL" id="AUG99705.1"/>
    </source>
</evidence>
<sequence>MLKIALSFAILFFLPSIAVTSTASEAIPVTKELKQQLLGSPVYIQIFKEERVLELYAKEGNEYHLIQSYPICKYSGGLGPKRIEGDLKSPEGFYQIDLHQLNPDSHYYRAINVGFPNEYDRAQGYSGRYLMIHGECVSIGCYAMTNKYIDEIYTYVEQALRNGQEKVDLNIYPFRMTEQNMRRHRDSAYISFWRQLQPGYAYFNQHHQPPAVTVFNGHYVINQPIQASQPVSNYAFTKTK</sequence>
<evidence type="ECO:0000256" key="3">
    <source>
        <dbReference type="ARBA" id="ARBA00022679"/>
    </source>
</evidence>
<keyword evidence="5 7" id="KW-0573">Peptidoglycan synthesis</keyword>
<feature type="chain" id="PRO_5033309039" evidence="8">
    <location>
        <begin position="19"/>
        <end position="240"/>
    </location>
</feature>
<evidence type="ECO:0000259" key="9">
    <source>
        <dbReference type="PROSITE" id="PS52029"/>
    </source>
</evidence>
<feature type="active site" description="Proton donor/acceptor" evidence="7">
    <location>
        <position position="133"/>
    </location>
</feature>
<dbReference type="Proteomes" id="UP000233778">
    <property type="component" value="Chromosome"/>
</dbReference>
<dbReference type="Pfam" id="PF03734">
    <property type="entry name" value="YkuD"/>
    <property type="match status" value="1"/>
</dbReference>
<evidence type="ECO:0000256" key="7">
    <source>
        <dbReference type="PROSITE-ProRule" id="PRU01373"/>
    </source>
</evidence>
<feature type="active site" description="Nucleophile" evidence="7">
    <location>
        <position position="141"/>
    </location>
</feature>
<evidence type="ECO:0000256" key="1">
    <source>
        <dbReference type="ARBA" id="ARBA00004752"/>
    </source>
</evidence>
<dbReference type="GO" id="GO:0009252">
    <property type="term" value="P:peptidoglycan biosynthetic process"/>
    <property type="evidence" value="ECO:0007669"/>
    <property type="project" value="UniProtKB-UniPathway"/>
</dbReference>
<dbReference type="SUPFAM" id="SSF141523">
    <property type="entry name" value="L,D-transpeptidase catalytic domain-like"/>
    <property type="match status" value="1"/>
</dbReference>
<dbReference type="EMBL" id="CP025084">
    <property type="protein sequence ID" value="AUH04023.1"/>
    <property type="molecule type" value="Genomic_DNA"/>
</dbReference>
<keyword evidence="4 7" id="KW-0133">Cell shape</keyword>
<proteinExistence type="inferred from homology"/>
<keyword evidence="3" id="KW-0808">Transferase</keyword>
<gene>
    <name evidence="10" type="ORF">CWC46_07635</name>
    <name evidence="11" type="ORF">Ser39006_007640</name>
</gene>
<evidence type="ECO:0000256" key="2">
    <source>
        <dbReference type="ARBA" id="ARBA00005992"/>
    </source>
</evidence>
<feature type="domain" description="L,D-TPase catalytic" evidence="9">
    <location>
        <begin position="42"/>
        <end position="172"/>
    </location>
</feature>
<comment type="similarity">
    <text evidence="2">Belongs to the YkuD family.</text>
</comment>
<dbReference type="KEGG" id="sera:Ser39006_007640"/>
<dbReference type="InterPro" id="IPR005490">
    <property type="entry name" value="LD_TPept_cat_dom"/>
</dbReference>
<reference evidence="10 13" key="3">
    <citation type="submission" date="2017-11" db="EMBL/GenBank/DDBJ databases">
        <title>Complete genome sequence of Serratia sp. ATCC 39006 LacA.</title>
        <authorList>
            <person name="Hampton H.G."/>
            <person name="Jackson S.A."/>
            <person name="Jauregui R."/>
            <person name="Poulter G.T.M."/>
            <person name="Salmond G.P.C."/>
            <person name="Fineran P.C."/>
        </authorList>
    </citation>
    <scope>NUCLEOTIDE SEQUENCE [LARGE SCALE GENOMIC DNA]</scope>
    <source>
        <strain evidence="10 13">ATCC 39006</strain>
    </source>
</reference>
<evidence type="ECO:0000256" key="8">
    <source>
        <dbReference type="SAM" id="SignalP"/>
    </source>
</evidence>
<keyword evidence="12" id="KW-1185">Reference proteome</keyword>
<protein>
    <submittedName>
        <fullName evidence="11">Transpeptidase</fullName>
    </submittedName>
</protein>
<evidence type="ECO:0000313" key="12">
    <source>
        <dbReference type="Proteomes" id="UP000017700"/>
    </source>
</evidence>
<dbReference type="Proteomes" id="UP000017700">
    <property type="component" value="Chromosome"/>
</dbReference>
<dbReference type="GO" id="GO:0016740">
    <property type="term" value="F:transferase activity"/>
    <property type="evidence" value="ECO:0007669"/>
    <property type="project" value="UniProtKB-KW"/>
</dbReference>
<keyword evidence="6 7" id="KW-0961">Cell wall biogenesis/degradation</keyword>
<dbReference type="STRING" id="104623.Ser39006_04204"/>
<accession>A0A2I5THH5</accession>